<keyword evidence="2" id="KW-1133">Transmembrane helix</keyword>
<evidence type="ECO:0000256" key="1">
    <source>
        <dbReference type="SAM" id="MobiDB-lite"/>
    </source>
</evidence>
<evidence type="ECO:0000313" key="3">
    <source>
        <dbReference type="EMBL" id="OGG07904.1"/>
    </source>
</evidence>
<dbReference type="Proteomes" id="UP000177354">
    <property type="component" value="Unassembled WGS sequence"/>
</dbReference>
<dbReference type="EMBL" id="MFJF01000007">
    <property type="protein sequence ID" value="OGG07904.1"/>
    <property type="molecule type" value="Genomic_DNA"/>
</dbReference>
<evidence type="ECO:0008006" key="5">
    <source>
        <dbReference type="Google" id="ProtNLM"/>
    </source>
</evidence>
<comment type="caution">
    <text evidence="3">The sequence shown here is derived from an EMBL/GenBank/DDBJ whole genome shotgun (WGS) entry which is preliminary data.</text>
</comment>
<protein>
    <recommendedName>
        <fullName evidence="5">DUF304 domain-containing protein</fullName>
    </recommendedName>
</protein>
<dbReference type="AlphaFoldDB" id="A0A1F5Z6H6"/>
<accession>A0A1F5Z6H6</accession>
<name>A0A1F5Z6H6_9BACT</name>
<feature type="transmembrane region" description="Helical" evidence="2">
    <location>
        <begin position="98"/>
        <end position="123"/>
    </location>
</feature>
<feature type="transmembrane region" description="Helical" evidence="2">
    <location>
        <begin position="65"/>
        <end position="86"/>
    </location>
</feature>
<reference evidence="3 4" key="1">
    <citation type="journal article" date="2016" name="Nat. Commun.">
        <title>Thousands of microbial genomes shed light on interconnected biogeochemical processes in an aquifer system.</title>
        <authorList>
            <person name="Anantharaman K."/>
            <person name="Brown C.T."/>
            <person name="Hug L.A."/>
            <person name="Sharon I."/>
            <person name="Castelle C.J."/>
            <person name="Probst A.J."/>
            <person name="Thomas B.C."/>
            <person name="Singh A."/>
            <person name="Wilkins M.J."/>
            <person name="Karaoz U."/>
            <person name="Brodie E.L."/>
            <person name="Williams K.H."/>
            <person name="Hubbard S.S."/>
            <person name="Banfield J.F."/>
        </authorList>
    </citation>
    <scope>NUCLEOTIDE SEQUENCE [LARGE SCALE GENOMIC DNA]</scope>
</reference>
<keyword evidence="2" id="KW-0472">Membrane</keyword>
<proteinExistence type="predicted"/>
<organism evidence="3 4">
    <name type="scientific">Candidatus Gottesmanbacteria bacterium RIFCSPHIGHO2_01_FULL_40_15</name>
    <dbReference type="NCBI Taxonomy" id="1798376"/>
    <lineage>
        <taxon>Bacteria</taxon>
        <taxon>Candidatus Gottesmaniibacteriota</taxon>
    </lineage>
</organism>
<evidence type="ECO:0000256" key="2">
    <source>
        <dbReference type="SAM" id="Phobius"/>
    </source>
</evidence>
<feature type="region of interest" description="Disordered" evidence="1">
    <location>
        <begin position="1"/>
        <end position="21"/>
    </location>
</feature>
<gene>
    <name evidence="3" type="ORF">A2777_00660</name>
</gene>
<keyword evidence="2" id="KW-0812">Transmembrane</keyword>
<sequence length="210" mass="24255">MPDIFVSPRKKGRTDKKAEKLSPVKKLQPNPLAAFMFMPEGVSFETQEPDETIVLLLRKHFITNFPWILTSVILILIPLTIFPVIIANNLIPQFSPTLFQIVSLVWYLFTLSYILVNFLLWYFTISIATNERILDIDFINLLNKKLAETRISRVEDVTQRTGGFFEAFFDYGNVIVQTAGTDPVFQFQSVPKPQEVVRIINQLVEREEET</sequence>
<evidence type="ECO:0000313" key="4">
    <source>
        <dbReference type="Proteomes" id="UP000177354"/>
    </source>
</evidence>